<sequence length="24" mass="2749">MSPSIRKYATVKYGVLMCAPLQYE</sequence>
<dbReference type="AlphaFoldDB" id="A0A0E9TAY8"/>
<reference evidence="1" key="1">
    <citation type="submission" date="2014-11" db="EMBL/GenBank/DDBJ databases">
        <authorList>
            <person name="Amaro Gonzalez C."/>
        </authorList>
    </citation>
    <scope>NUCLEOTIDE SEQUENCE</scope>
</reference>
<dbReference type="EMBL" id="GBXM01058704">
    <property type="protein sequence ID" value="JAH49873.1"/>
    <property type="molecule type" value="Transcribed_RNA"/>
</dbReference>
<name>A0A0E9TAY8_ANGAN</name>
<organism evidence="1">
    <name type="scientific">Anguilla anguilla</name>
    <name type="common">European freshwater eel</name>
    <name type="synonym">Muraena anguilla</name>
    <dbReference type="NCBI Taxonomy" id="7936"/>
    <lineage>
        <taxon>Eukaryota</taxon>
        <taxon>Metazoa</taxon>
        <taxon>Chordata</taxon>
        <taxon>Craniata</taxon>
        <taxon>Vertebrata</taxon>
        <taxon>Euteleostomi</taxon>
        <taxon>Actinopterygii</taxon>
        <taxon>Neopterygii</taxon>
        <taxon>Teleostei</taxon>
        <taxon>Anguilliformes</taxon>
        <taxon>Anguillidae</taxon>
        <taxon>Anguilla</taxon>
    </lineage>
</organism>
<evidence type="ECO:0000313" key="1">
    <source>
        <dbReference type="EMBL" id="JAH49873.1"/>
    </source>
</evidence>
<reference evidence="1" key="2">
    <citation type="journal article" date="2015" name="Fish Shellfish Immunol.">
        <title>Early steps in the European eel (Anguilla anguilla)-Vibrio vulnificus interaction in the gills: Role of the RtxA13 toxin.</title>
        <authorList>
            <person name="Callol A."/>
            <person name="Pajuelo D."/>
            <person name="Ebbesson L."/>
            <person name="Teles M."/>
            <person name="MacKenzie S."/>
            <person name="Amaro C."/>
        </authorList>
    </citation>
    <scope>NUCLEOTIDE SEQUENCE</scope>
</reference>
<proteinExistence type="predicted"/>
<accession>A0A0E9TAY8</accession>
<protein>
    <submittedName>
        <fullName evidence="1">Uncharacterized protein</fullName>
    </submittedName>
</protein>